<evidence type="ECO:0000313" key="2">
    <source>
        <dbReference type="EMBL" id="KKR42609.1"/>
    </source>
</evidence>
<evidence type="ECO:0008006" key="4">
    <source>
        <dbReference type="Google" id="ProtNLM"/>
    </source>
</evidence>
<keyword evidence="1" id="KW-1133">Transmembrane helix</keyword>
<dbReference type="Proteomes" id="UP000034881">
    <property type="component" value="Unassembled WGS sequence"/>
</dbReference>
<feature type="transmembrane region" description="Helical" evidence="1">
    <location>
        <begin position="381"/>
        <end position="399"/>
    </location>
</feature>
<organism evidence="2 3">
    <name type="scientific">Candidatus Daviesbacteria bacterium GW2011_GWC2_40_12</name>
    <dbReference type="NCBI Taxonomy" id="1618431"/>
    <lineage>
        <taxon>Bacteria</taxon>
        <taxon>Candidatus Daviesiibacteriota</taxon>
    </lineage>
</organism>
<keyword evidence="1" id="KW-0472">Membrane</keyword>
<feature type="transmembrane region" description="Helical" evidence="1">
    <location>
        <begin position="321"/>
        <end position="343"/>
    </location>
</feature>
<feature type="transmembrane region" description="Helical" evidence="1">
    <location>
        <begin position="177"/>
        <end position="193"/>
    </location>
</feature>
<protein>
    <recommendedName>
        <fullName evidence="4">Membrane protein 6-pyruvoyl-tetrahydropterin synthase-related domain-containing protein</fullName>
    </recommendedName>
</protein>
<feature type="transmembrane region" description="Helical" evidence="1">
    <location>
        <begin position="355"/>
        <end position="374"/>
    </location>
</feature>
<reference evidence="2 3" key="1">
    <citation type="journal article" date="2015" name="Nature">
        <title>rRNA introns, odd ribosomes, and small enigmatic genomes across a large radiation of phyla.</title>
        <authorList>
            <person name="Brown C.T."/>
            <person name="Hug L.A."/>
            <person name="Thomas B.C."/>
            <person name="Sharon I."/>
            <person name="Castelle C.J."/>
            <person name="Singh A."/>
            <person name="Wilkins M.J."/>
            <person name="Williams K.H."/>
            <person name="Banfield J.F."/>
        </authorList>
    </citation>
    <scope>NUCLEOTIDE SEQUENCE [LARGE SCALE GENOMIC DNA]</scope>
</reference>
<gene>
    <name evidence="2" type="ORF">UT77_C0001G0060</name>
</gene>
<accession>A0A0G0QQC5</accession>
<evidence type="ECO:0000313" key="3">
    <source>
        <dbReference type="Proteomes" id="UP000034881"/>
    </source>
</evidence>
<keyword evidence="1" id="KW-0812">Transmembrane</keyword>
<evidence type="ECO:0000256" key="1">
    <source>
        <dbReference type="SAM" id="Phobius"/>
    </source>
</evidence>
<feature type="transmembrane region" description="Helical" evidence="1">
    <location>
        <begin position="223"/>
        <end position="243"/>
    </location>
</feature>
<feature type="transmembrane region" description="Helical" evidence="1">
    <location>
        <begin position="72"/>
        <end position="92"/>
    </location>
</feature>
<feature type="transmembrane region" description="Helical" evidence="1">
    <location>
        <begin position="199"/>
        <end position="216"/>
    </location>
</feature>
<name>A0A0G0QQC5_9BACT</name>
<comment type="caution">
    <text evidence="2">The sequence shown here is derived from an EMBL/GenBank/DDBJ whole genome shotgun (WGS) entry which is preliminary data.</text>
</comment>
<dbReference type="AlphaFoldDB" id="A0A0G0QQC5"/>
<sequence length="564" mass="64806">MARINLKNFNLKNIIWVALVLLSIIPATWALFVPGFYGASDDLHIAWLFEFHKAFMMGQIPPRFVPDLSFSFGYPLFNFVFPLPFYIGEFFHLLGLSFVDSIKAVFFISVPLSGAFMYLLLRQFSGKSLSLIGALVYVYAPYRAVDLYIRGAIGEIVSFIFLPLIILSLVKIYQAGSFGWIGTGGLALASLVLSHNITAYMFFPFVGLLIILQFFLTSSKKQYFAKVGLMIFLGFLTSIFFWLPALIESDLVKYDTVFNFVDHFPTFLQLITPYWGYGASVPGPGDGMSFFLGGANILILIGGFLLFIFKYKEIENQKKVFIVWALSAIAVAIFLMNYRSIIVWNKFPLLPYFQFPWRFLILTTFFIPLLLVIFEKLRMKRYLFIILSLIVMLPAMFYFRPQDFLGRVDEYYLNRYIPHPSVSEEYKKTQEEYLRLPKDTQMRPNRIYPRATSEDPSINEIIVLNDLDAVLKIASDKGTVINYNKYYFPGWVVKIDDKITEISPGLPFGQITFFVPAGTHNVNVNFEETLFKKTLNAISFSSFLVSLWLVKNLWIRSKKSGHLS</sequence>
<feature type="transmembrane region" description="Helical" evidence="1">
    <location>
        <begin position="290"/>
        <end position="309"/>
    </location>
</feature>
<dbReference type="EMBL" id="LBYB01000001">
    <property type="protein sequence ID" value="KKR42609.1"/>
    <property type="molecule type" value="Genomic_DNA"/>
</dbReference>
<proteinExistence type="predicted"/>
<feature type="transmembrane region" description="Helical" evidence="1">
    <location>
        <begin position="147"/>
        <end position="170"/>
    </location>
</feature>
<feature type="transmembrane region" description="Helical" evidence="1">
    <location>
        <begin position="104"/>
        <end position="121"/>
    </location>
</feature>